<keyword evidence="2" id="KW-0964">Secreted</keyword>
<dbReference type="Pfam" id="PF16555">
    <property type="entry name" value="GramPos_pilinD1"/>
    <property type="match status" value="1"/>
</dbReference>
<dbReference type="Pfam" id="PF17802">
    <property type="entry name" value="SpaA"/>
    <property type="match status" value="1"/>
</dbReference>
<feature type="chain" id="PRO_5047355170" evidence="6">
    <location>
        <begin position="33"/>
        <end position="464"/>
    </location>
</feature>
<evidence type="ECO:0000313" key="11">
    <source>
        <dbReference type="Proteomes" id="UP001498238"/>
    </source>
</evidence>
<keyword evidence="3 6" id="KW-0732">Signal</keyword>
<protein>
    <submittedName>
        <fullName evidence="10">SpaH/EbpB family LPXTG-anchored major pilin</fullName>
    </submittedName>
</protein>
<feature type="transmembrane region" description="Helical" evidence="5">
    <location>
        <begin position="437"/>
        <end position="456"/>
    </location>
</feature>
<dbReference type="Gene3D" id="2.60.40.740">
    <property type="match status" value="1"/>
</dbReference>
<evidence type="ECO:0000256" key="1">
    <source>
        <dbReference type="ARBA" id="ARBA00007257"/>
    </source>
</evidence>
<dbReference type="NCBIfam" id="NF033902">
    <property type="entry name" value="iso_D2_wall_anc"/>
    <property type="match status" value="1"/>
</dbReference>
<dbReference type="InterPro" id="IPR026466">
    <property type="entry name" value="Fim_isopep_form_D2_dom"/>
</dbReference>
<keyword evidence="5" id="KW-1133">Transmembrane helix</keyword>
<name>A0ABN0SSD3_9MICO</name>
<feature type="domain" description="SpaA-like prealbumin fold" evidence="8">
    <location>
        <begin position="325"/>
        <end position="406"/>
    </location>
</feature>
<evidence type="ECO:0000256" key="5">
    <source>
        <dbReference type="SAM" id="Phobius"/>
    </source>
</evidence>
<dbReference type="InterPro" id="IPR041033">
    <property type="entry name" value="SpaA_PFL_dom_1"/>
</dbReference>
<dbReference type="Gene3D" id="2.60.40.10">
    <property type="entry name" value="Immunoglobulins"/>
    <property type="match status" value="2"/>
</dbReference>
<sequence>MKATLFKRMRWIPALAAAAALSLVGVSVNAPAAEAAAGNIDPNRSTSLTINKYDGPQGDRGDGTKIGDPSSLGTPLEGVEFTITPVVSKRGQTIDLKTDAGWNLIDGATIGNVTADNGYAFGDPIKVTTDANGQVTQDLPFGLYKVEETGSGNNNIVSPAQPFLVTLPLPQSGGKWLYDVNVYPKNQTNKTKPTKEISNPTKLDIGADVTWTITAPVPPKFGDDTYRSFTITDNLDPRLTCKTITVDGFTEGTDYTATCNGQTANIEFTSTGLGKLQAGQNVVMKVTTTVTSLGDNGVIENQAIVTTNDSKVTTGKPTTNWGKLEVLKYADQDKASTLAGAVFEVYDSKDGQPVGTITTGADGKASIRLWVGNNDVQAKDYYLKEIKAPAGYTLPQDPWTGPISVKAGGENSPTTIDISNKQKDRGELPFTGANGQLMLTILGIALLLLAMGAAVMRYTRARKA</sequence>
<dbReference type="EMBL" id="BAAAAF010000024">
    <property type="protein sequence ID" value="GAA0037373.1"/>
    <property type="molecule type" value="Genomic_DNA"/>
</dbReference>
<dbReference type="RefSeq" id="WP_339393994.1">
    <property type="nucleotide sequence ID" value="NZ_BAAAAF010000024.1"/>
</dbReference>
<evidence type="ECO:0000259" key="7">
    <source>
        <dbReference type="Pfam" id="PF16555"/>
    </source>
</evidence>
<feature type="region of interest" description="Disordered" evidence="4">
    <location>
        <begin position="38"/>
        <end position="66"/>
    </location>
</feature>
<evidence type="ECO:0000256" key="6">
    <source>
        <dbReference type="SAM" id="SignalP"/>
    </source>
</evidence>
<evidence type="ECO:0000256" key="2">
    <source>
        <dbReference type="ARBA" id="ARBA00022525"/>
    </source>
</evidence>
<dbReference type="InterPro" id="IPR048052">
    <property type="entry name" value="FM1-like"/>
</dbReference>
<proteinExistence type="inferred from homology"/>
<evidence type="ECO:0000256" key="3">
    <source>
        <dbReference type="ARBA" id="ARBA00022729"/>
    </source>
</evidence>
<dbReference type="InterPro" id="IPR013783">
    <property type="entry name" value="Ig-like_fold"/>
</dbReference>
<feature type="signal peptide" evidence="6">
    <location>
        <begin position="1"/>
        <end position="32"/>
    </location>
</feature>
<organism evidence="10 11">
    <name type="scientific">Brevibacterium metallidurans</name>
    <dbReference type="NCBI Taxonomy" id="1482676"/>
    <lineage>
        <taxon>Bacteria</taxon>
        <taxon>Bacillati</taxon>
        <taxon>Actinomycetota</taxon>
        <taxon>Actinomycetes</taxon>
        <taxon>Micrococcales</taxon>
        <taxon>Brevibacteriaceae</taxon>
        <taxon>Brevibacterium</taxon>
    </lineage>
</organism>
<evidence type="ECO:0000256" key="4">
    <source>
        <dbReference type="SAM" id="MobiDB-lite"/>
    </source>
</evidence>
<dbReference type="NCBIfam" id="TIGR04226">
    <property type="entry name" value="RrgB_K2N_iso_D2"/>
    <property type="match status" value="1"/>
</dbReference>
<dbReference type="InterPro" id="IPR032364">
    <property type="entry name" value="GramPos_pilinD1_N"/>
</dbReference>
<accession>A0ABN0SSD3</accession>
<gene>
    <name evidence="10" type="ORF">NCCP602_33350</name>
</gene>
<dbReference type="PANTHER" id="PTHR36108:SF13">
    <property type="entry name" value="COLOSSIN-B-RELATED"/>
    <property type="match status" value="1"/>
</dbReference>
<comment type="similarity">
    <text evidence="1">Belongs to the serine-aspartate repeat-containing protein (SDr) family.</text>
</comment>
<evidence type="ECO:0000259" key="9">
    <source>
        <dbReference type="Pfam" id="PF20623"/>
    </source>
</evidence>
<keyword evidence="5" id="KW-0472">Membrane</keyword>
<keyword evidence="11" id="KW-1185">Reference proteome</keyword>
<dbReference type="InterPro" id="IPR046473">
    <property type="entry name" value="Sgo0707-like_N2"/>
</dbReference>
<dbReference type="Pfam" id="PF20623">
    <property type="entry name" value="Sgo0707_N2"/>
    <property type="match status" value="1"/>
</dbReference>
<evidence type="ECO:0000313" key="10">
    <source>
        <dbReference type="EMBL" id="GAA0037373.1"/>
    </source>
</evidence>
<evidence type="ECO:0000259" key="8">
    <source>
        <dbReference type="Pfam" id="PF17802"/>
    </source>
</evidence>
<comment type="caution">
    <text evidence="10">The sequence shown here is derived from an EMBL/GenBank/DDBJ whole genome shotgun (WGS) entry which is preliminary data.</text>
</comment>
<feature type="domain" description="Gram-positive pilin subunit D1 N-terminal" evidence="7">
    <location>
        <begin position="46"/>
        <end position="187"/>
    </location>
</feature>
<dbReference type="Proteomes" id="UP001498238">
    <property type="component" value="Unassembled WGS sequence"/>
</dbReference>
<keyword evidence="5" id="KW-0812">Transmembrane</keyword>
<feature type="domain" description="Sgo0707-like N2" evidence="9">
    <location>
        <begin position="192"/>
        <end position="319"/>
    </location>
</feature>
<dbReference type="PANTHER" id="PTHR36108">
    <property type="entry name" value="COLOSSIN-B-RELATED"/>
    <property type="match status" value="1"/>
</dbReference>
<reference evidence="10 11" key="1">
    <citation type="submission" date="2024-01" db="EMBL/GenBank/DDBJ databases">
        <title>Characterization of antibiotic resistant novel bacterial strains and their environmental applications.</title>
        <authorList>
            <person name="Manzoor S."/>
            <person name="Abbas S."/>
            <person name="Arshad M."/>
            <person name="Ahmed I."/>
        </authorList>
    </citation>
    <scope>NUCLEOTIDE SEQUENCE [LARGE SCALE GENOMIC DNA]</scope>
    <source>
        <strain evidence="10 11">NCCP-602</strain>
    </source>
</reference>